<keyword evidence="3" id="KW-1185">Reference proteome</keyword>
<organism evidence="2 3">
    <name type="scientific">Hydnum rufescens UP504</name>
    <dbReference type="NCBI Taxonomy" id="1448309"/>
    <lineage>
        <taxon>Eukaryota</taxon>
        <taxon>Fungi</taxon>
        <taxon>Dikarya</taxon>
        <taxon>Basidiomycota</taxon>
        <taxon>Agaricomycotina</taxon>
        <taxon>Agaricomycetes</taxon>
        <taxon>Cantharellales</taxon>
        <taxon>Hydnaceae</taxon>
        <taxon>Hydnum</taxon>
    </lineage>
</organism>
<feature type="compositionally biased region" description="Low complexity" evidence="1">
    <location>
        <begin position="63"/>
        <end position="72"/>
    </location>
</feature>
<dbReference type="OrthoDB" id="5563016at2759"/>
<feature type="region of interest" description="Disordered" evidence="1">
    <location>
        <begin position="112"/>
        <end position="517"/>
    </location>
</feature>
<evidence type="ECO:0000313" key="2">
    <source>
        <dbReference type="EMBL" id="KAF9513910.1"/>
    </source>
</evidence>
<feature type="compositionally biased region" description="Basic and acidic residues" evidence="1">
    <location>
        <begin position="453"/>
        <end position="462"/>
    </location>
</feature>
<feature type="compositionally biased region" description="Low complexity" evidence="1">
    <location>
        <begin position="1"/>
        <end position="12"/>
    </location>
</feature>
<feature type="compositionally biased region" description="Polar residues" evidence="1">
    <location>
        <begin position="165"/>
        <end position="188"/>
    </location>
</feature>
<name>A0A9P6DXI0_9AGAM</name>
<dbReference type="Proteomes" id="UP000886523">
    <property type="component" value="Unassembled WGS sequence"/>
</dbReference>
<comment type="caution">
    <text evidence="2">The sequence shown here is derived from an EMBL/GenBank/DDBJ whole genome shotgun (WGS) entry which is preliminary data.</text>
</comment>
<protein>
    <submittedName>
        <fullName evidence="2">Uncharacterized protein</fullName>
    </submittedName>
</protein>
<feature type="compositionally biased region" description="Polar residues" evidence="1">
    <location>
        <begin position="277"/>
        <end position="310"/>
    </location>
</feature>
<feature type="region of interest" description="Disordered" evidence="1">
    <location>
        <begin position="616"/>
        <end position="693"/>
    </location>
</feature>
<feature type="compositionally biased region" description="Polar residues" evidence="1">
    <location>
        <begin position="50"/>
        <end position="62"/>
    </location>
</feature>
<evidence type="ECO:0000313" key="3">
    <source>
        <dbReference type="Proteomes" id="UP000886523"/>
    </source>
</evidence>
<feature type="compositionally biased region" description="Low complexity" evidence="1">
    <location>
        <begin position="130"/>
        <end position="144"/>
    </location>
</feature>
<gene>
    <name evidence="2" type="ORF">BS47DRAFT_911799</name>
</gene>
<feature type="compositionally biased region" description="Low complexity" evidence="1">
    <location>
        <begin position="240"/>
        <end position="254"/>
    </location>
</feature>
<feature type="region of interest" description="Disordered" evidence="1">
    <location>
        <begin position="829"/>
        <end position="868"/>
    </location>
</feature>
<feature type="region of interest" description="Disordered" evidence="1">
    <location>
        <begin position="1"/>
        <end position="72"/>
    </location>
</feature>
<feature type="compositionally biased region" description="Low complexity" evidence="1">
    <location>
        <begin position="200"/>
        <end position="213"/>
    </location>
</feature>
<feature type="compositionally biased region" description="Basic and acidic residues" evidence="1">
    <location>
        <begin position="564"/>
        <end position="585"/>
    </location>
</feature>
<dbReference type="EMBL" id="MU128967">
    <property type="protein sequence ID" value="KAF9513910.1"/>
    <property type="molecule type" value="Genomic_DNA"/>
</dbReference>
<feature type="compositionally biased region" description="Low complexity" evidence="1">
    <location>
        <begin position="829"/>
        <end position="840"/>
    </location>
</feature>
<feature type="region of interest" description="Disordered" evidence="1">
    <location>
        <begin position="771"/>
        <end position="807"/>
    </location>
</feature>
<reference evidence="2" key="1">
    <citation type="journal article" date="2020" name="Nat. Commun.">
        <title>Large-scale genome sequencing of mycorrhizal fungi provides insights into the early evolution of symbiotic traits.</title>
        <authorList>
            <person name="Miyauchi S."/>
            <person name="Kiss E."/>
            <person name="Kuo A."/>
            <person name="Drula E."/>
            <person name="Kohler A."/>
            <person name="Sanchez-Garcia M."/>
            <person name="Morin E."/>
            <person name="Andreopoulos B."/>
            <person name="Barry K.W."/>
            <person name="Bonito G."/>
            <person name="Buee M."/>
            <person name="Carver A."/>
            <person name="Chen C."/>
            <person name="Cichocki N."/>
            <person name="Clum A."/>
            <person name="Culley D."/>
            <person name="Crous P.W."/>
            <person name="Fauchery L."/>
            <person name="Girlanda M."/>
            <person name="Hayes R.D."/>
            <person name="Keri Z."/>
            <person name="LaButti K."/>
            <person name="Lipzen A."/>
            <person name="Lombard V."/>
            <person name="Magnuson J."/>
            <person name="Maillard F."/>
            <person name="Murat C."/>
            <person name="Nolan M."/>
            <person name="Ohm R.A."/>
            <person name="Pangilinan J."/>
            <person name="Pereira M.F."/>
            <person name="Perotto S."/>
            <person name="Peter M."/>
            <person name="Pfister S."/>
            <person name="Riley R."/>
            <person name="Sitrit Y."/>
            <person name="Stielow J.B."/>
            <person name="Szollosi G."/>
            <person name="Zifcakova L."/>
            <person name="Stursova M."/>
            <person name="Spatafora J.W."/>
            <person name="Tedersoo L."/>
            <person name="Vaario L.M."/>
            <person name="Yamada A."/>
            <person name="Yan M."/>
            <person name="Wang P."/>
            <person name="Xu J."/>
            <person name="Bruns T."/>
            <person name="Baldrian P."/>
            <person name="Vilgalys R."/>
            <person name="Dunand C."/>
            <person name="Henrissat B."/>
            <person name="Grigoriev I.V."/>
            <person name="Hibbett D."/>
            <person name="Nagy L.G."/>
            <person name="Martin F.M."/>
        </authorList>
    </citation>
    <scope>NUCLEOTIDE SEQUENCE</scope>
    <source>
        <strain evidence="2">UP504</strain>
    </source>
</reference>
<feature type="compositionally biased region" description="Basic and acidic residues" evidence="1">
    <location>
        <begin position="384"/>
        <end position="399"/>
    </location>
</feature>
<feature type="compositionally biased region" description="Low complexity" evidence="1">
    <location>
        <begin position="419"/>
        <end position="437"/>
    </location>
</feature>
<feature type="compositionally biased region" description="Low complexity" evidence="1">
    <location>
        <begin position="464"/>
        <end position="483"/>
    </location>
</feature>
<accession>A0A9P6DXI0</accession>
<proteinExistence type="predicted"/>
<evidence type="ECO:0000256" key="1">
    <source>
        <dbReference type="SAM" id="MobiDB-lite"/>
    </source>
</evidence>
<sequence length="933" mass="99880">MESQQSNQNSPRSPAPPANVPPRHGSPLPRPALTPEMNGQFVPYPLQGHPQWSPQVSATTSMQQQPGFGYPPYGYFPQQPHMQAHFPAFDPQQQSQQFAQWAYQQMMFNAQQQQQIAAGMITRQRTGSSPQHPNDQQQQQQPGFYGAGGPQPMTHGSGGFHQPPFNHNQNGANPPSRGNTTPTPQDPANQAFHPYRRTRGTPSSASSTPTPGSNSIAGLPLTAFPPLQAAQPPYARDRNNSASSINSVASTRSRTQSDSRRKGNNGNTHASAIHRPSNGSTPSSQGVPRSQSPTPHSLQAHATSPDQPRSSAHHRGSSGNSTAPPSSVRVRSASSTSSNNSIPPSMSTPSLPSAGSAPSVAPSRARAPPKPSPLSQQSTFTDTGNKRLSKDDTDLRDAIPDPYTHMVKSGGLKGRLRRALSFSAGESLSEAELESSSPRLGSRRQVVAAKNVAEQREAEKRLKASASSSSQSSSAGPSASVLSDTTAKTSQEDDAASHDPDPSIRSTKLKKGKAGSLFNRKFNASTDNISLSSTVSSASLMIRKIGSMGALARRKSLTGITGLFKDKDKKDKAKKSDKSEADVSHVTVEVDRGLPNVGPDELVGLSPAAKLARAHTLRSNAEAAAKAKQLPTPQPAGASNVPNTWERDTASREASSPLRVRGSVGEDGRRLSGEQVRSFSDDGSEDGSSLGHNRFMVDSGDYFEDDDDAFDDGDVTVRQESLEVAHEPWAIGVRRSLERARTPSRGILKNAGLYNQEHDLQLNRNHSFSRHRANSYDTVSPHHSEPGPLSRIATADPDHIDGLQSPDSDLSTLLPSLNLTDITIFSESPASSNASMGSSSNHGKPAVPSPTHPNMPYAHPSMNSSAPTLSLMRPQERDTVHRASTTPLQSKKITFAANLSVYDTFSALVYDRRSEPATCNHLTPLSRNESKRS</sequence>
<feature type="region of interest" description="Disordered" evidence="1">
    <location>
        <begin position="559"/>
        <end position="585"/>
    </location>
</feature>
<dbReference type="AlphaFoldDB" id="A0A9P6DXI0"/>
<feature type="compositionally biased region" description="Low complexity" evidence="1">
    <location>
        <begin position="323"/>
        <end position="366"/>
    </location>
</feature>